<dbReference type="InterPro" id="IPR050206">
    <property type="entry name" value="FtsK/SpoIIIE/SftA"/>
</dbReference>
<keyword evidence="2 3" id="KW-0067">ATP-binding</keyword>
<feature type="binding site" evidence="3">
    <location>
        <begin position="227"/>
        <end position="234"/>
    </location>
    <ligand>
        <name>ATP</name>
        <dbReference type="ChEBI" id="CHEBI:30616"/>
    </ligand>
</feature>
<dbReference type="InterPro" id="IPR027417">
    <property type="entry name" value="P-loop_NTPase"/>
</dbReference>
<dbReference type="GO" id="GO:0003677">
    <property type="term" value="F:DNA binding"/>
    <property type="evidence" value="ECO:0007669"/>
    <property type="project" value="InterPro"/>
</dbReference>
<keyword evidence="1 3" id="KW-0547">Nucleotide-binding</keyword>
<dbReference type="AlphaFoldDB" id="A0A516GEG5"/>
<dbReference type="PANTHER" id="PTHR22683">
    <property type="entry name" value="SPORULATION PROTEIN RELATED"/>
    <property type="match status" value="1"/>
</dbReference>
<dbReference type="GO" id="GO:0005524">
    <property type="term" value="F:ATP binding"/>
    <property type="evidence" value="ECO:0007669"/>
    <property type="project" value="UniProtKB-UniRule"/>
</dbReference>
<evidence type="ECO:0000256" key="1">
    <source>
        <dbReference type="ARBA" id="ARBA00022741"/>
    </source>
</evidence>
<dbReference type="OrthoDB" id="9807790at2"/>
<dbReference type="InterPro" id="IPR002543">
    <property type="entry name" value="FtsK_dom"/>
</dbReference>
<dbReference type="EMBL" id="CP041616">
    <property type="protein sequence ID" value="QDO89927.1"/>
    <property type="molecule type" value="Genomic_DNA"/>
</dbReference>
<dbReference type="KEGG" id="orz:FNH13_17655"/>
<evidence type="ECO:0000256" key="3">
    <source>
        <dbReference type="PROSITE-ProRule" id="PRU00289"/>
    </source>
</evidence>
<dbReference type="Pfam" id="PF01580">
    <property type="entry name" value="FtsK_SpoIIIE"/>
    <property type="match status" value="1"/>
</dbReference>
<name>A0A516GEG5_9MICO</name>
<evidence type="ECO:0000313" key="5">
    <source>
        <dbReference type="EMBL" id="QDO89927.1"/>
    </source>
</evidence>
<dbReference type="PANTHER" id="PTHR22683:SF41">
    <property type="entry name" value="DNA TRANSLOCASE FTSK"/>
    <property type="match status" value="1"/>
</dbReference>
<keyword evidence="6" id="KW-1185">Reference proteome</keyword>
<dbReference type="PROSITE" id="PS50901">
    <property type="entry name" value="FTSK"/>
    <property type="match status" value="1"/>
</dbReference>
<dbReference type="RefSeq" id="WP_143784647.1">
    <property type="nucleotide sequence ID" value="NZ_CP041616.1"/>
</dbReference>
<reference evidence="5 6" key="1">
    <citation type="submission" date="2019-07" db="EMBL/GenBank/DDBJ databases">
        <title>complete genome sequencing of Ornithinimicrobium sp. H23M54.</title>
        <authorList>
            <person name="Bae J.-W."/>
            <person name="Lee S.-Y."/>
        </authorList>
    </citation>
    <scope>NUCLEOTIDE SEQUENCE [LARGE SCALE GENOMIC DNA]</scope>
    <source>
        <strain evidence="5 6">H23M54</strain>
    </source>
</reference>
<organism evidence="5 6">
    <name type="scientific">Ornithinimicrobium ciconiae</name>
    <dbReference type="NCBI Taxonomy" id="2594265"/>
    <lineage>
        <taxon>Bacteria</taxon>
        <taxon>Bacillati</taxon>
        <taxon>Actinomycetota</taxon>
        <taxon>Actinomycetes</taxon>
        <taxon>Micrococcales</taxon>
        <taxon>Ornithinimicrobiaceae</taxon>
        <taxon>Ornithinimicrobium</taxon>
    </lineage>
</organism>
<evidence type="ECO:0000259" key="4">
    <source>
        <dbReference type="PROSITE" id="PS50901"/>
    </source>
</evidence>
<gene>
    <name evidence="5" type="ORF">FNH13_17655</name>
</gene>
<proteinExistence type="predicted"/>
<dbReference type="Gene3D" id="3.40.50.300">
    <property type="entry name" value="P-loop containing nucleotide triphosphate hydrolases"/>
    <property type="match status" value="1"/>
</dbReference>
<sequence length="526" mass="57926">MSELTIPLPEAYHPREHRDRVAGLIACRAPGYVTTRVDAESRTAWASPTLPGKVDGTLSENCRVQDLDTLAVRVADQGLVLSGADVPARSVTLARLTPAQQTIRSRIATRLRCQPWEVELAIGARGTGEVTDVVVTRWPDAGMPAAKAQELWLEVARQVVGHPGWTRRIVGQRVEMHSEPRPTWPNIPVPWDEIRAAPWHRLFLGHDEKQRPVWGDLTATPQAMVTGRTGSGKSVMLELMLCGMLLRGWDLRVCEPVKSGLDFRHLRPFCSRWATTRVEVAEVMTELAAEIDRRLAVMLEHGAPRWDELPEAVRETEGIHPICVVHDELESAAQEIQTAGLRGAELMRAQTDAEAVMTTRALYSRLLREARYVGIHLVLSTQRWTNEALGSAASGWRANAGLRIAMGRMNLTTLSTSILEVDACQVAYERAFGALGSDGDEPDDDPVPIKGRGIVELDYADPVSFQTPWPGTHAEQAAMLRSHGVPEREQMTLVPQFGPPPGFGQDAVKDLGTLDDLDLDLADLEG</sequence>
<evidence type="ECO:0000256" key="2">
    <source>
        <dbReference type="ARBA" id="ARBA00022840"/>
    </source>
</evidence>
<protein>
    <recommendedName>
        <fullName evidence="4">FtsK domain-containing protein</fullName>
    </recommendedName>
</protein>
<dbReference type="SUPFAM" id="SSF52540">
    <property type="entry name" value="P-loop containing nucleoside triphosphate hydrolases"/>
    <property type="match status" value="1"/>
</dbReference>
<accession>A0A516GEG5</accession>
<feature type="domain" description="FtsK" evidence="4">
    <location>
        <begin position="210"/>
        <end position="415"/>
    </location>
</feature>
<dbReference type="Proteomes" id="UP000315395">
    <property type="component" value="Chromosome"/>
</dbReference>
<evidence type="ECO:0000313" key="6">
    <source>
        <dbReference type="Proteomes" id="UP000315395"/>
    </source>
</evidence>